<proteinExistence type="predicted"/>
<feature type="transmembrane region" description="Helical" evidence="2">
    <location>
        <begin position="203"/>
        <end position="236"/>
    </location>
</feature>
<feature type="transmembrane region" description="Helical" evidence="2">
    <location>
        <begin position="104"/>
        <end position="128"/>
    </location>
</feature>
<evidence type="ECO:0000256" key="2">
    <source>
        <dbReference type="SAM" id="Phobius"/>
    </source>
</evidence>
<dbReference type="InterPro" id="IPR057169">
    <property type="entry name" value="DUF7847"/>
</dbReference>
<dbReference type="EMBL" id="BAAAPM010000002">
    <property type="protein sequence ID" value="GAA1709844.1"/>
    <property type="molecule type" value="Genomic_DNA"/>
</dbReference>
<evidence type="ECO:0000259" key="3">
    <source>
        <dbReference type="Pfam" id="PF25231"/>
    </source>
</evidence>
<reference evidence="4 5" key="1">
    <citation type="journal article" date="2019" name="Int. J. Syst. Evol. Microbiol.">
        <title>The Global Catalogue of Microorganisms (GCM) 10K type strain sequencing project: providing services to taxonomists for standard genome sequencing and annotation.</title>
        <authorList>
            <consortium name="The Broad Institute Genomics Platform"/>
            <consortium name="The Broad Institute Genome Sequencing Center for Infectious Disease"/>
            <person name="Wu L."/>
            <person name="Ma J."/>
        </authorList>
    </citation>
    <scope>NUCLEOTIDE SEQUENCE [LARGE SCALE GENOMIC DNA]</scope>
    <source>
        <strain evidence="4 5">JCM 15589</strain>
    </source>
</reference>
<comment type="caution">
    <text evidence="4">The sequence shown here is derived from an EMBL/GenBank/DDBJ whole genome shotgun (WGS) entry which is preliminary data.</text>
</comment>
<feature type="domain" description="DUF7847" evidence="3">
    <location>
        <begin position="97"/>
        <end position="366"/>
    </location>
</feature>
<dbReference type="PANTHER" id="PTHR33133">
    <property type="entry name" value="OS08G0107100 PROTEIN-RELATED"/>
    <property type="match status" value="1"/>
</dbReference>
<gene>
    <name evidence="4" type="ORF">GCM10009809_02770</name>
</gene>
<keyword evidence="2" id="KW-0812">Transmembrane</keyword>
<accession>A0ABN2IQS3</accession>
<evidence type="ECO:0000313" key="5">
    <source>
        <dbReference type="Proteomes" id="UP001501138"/>
    </source>
</evidence>
<keyword evidence="5" id="KW-1185">Reference proteome</keyword>
<organism evidence="4 5">
    <name type="scientific">Isoptericola hypogeus</name>
    <dbReference type="NCBI Taxonomy" id="300179"/>
    <lineage>
        <taxon>Bacteria</taxon>
        <taxon>Bacillati</taxon>
        <taxon>Actinomycetota</taxon>
        <taxon>Actinomycetes</taxon>
        <taxon>Micrococcales</taxon>
        <taxon>Promicromonosporaceae</taxon>
        <taxon>Isoptericola</taxon>
    </lineage>
</organism>
<evidence type="ECO:0000313" key="4">
    <source>
        <dbReference type="EMBL" id="GAA1709844.1"/>
    </source>
</evidence>
<dbReference type="Pfam" id="PF25231">
    <property type="entry name" value="DUF7847"/>
    <property type="match status" value="1"/>
</dbReference>
<feature type="compositionally biased region" description="Gly residues" evidence="1">
    <location>
        <begin position="39"/>
        <end position="64"/>
    </location>
</feature>
<keyword evidence="2" id="KW-1133">Transmembrane helix</keyword>
<feature type="transmembrane region" description="Helical" evidence="2">
    <location>
        <begin position="294"/>
        <end position="319"/>
    </location>
</feature>
<feature type="compositionally biased region" description="Pro residues" evidence="1">
    <location>
        <begin position="1"/>
        <end position="10"/>
    </location>
</feature>
<protein>
    <recommendedName>
        <fullName evidence="3">DUF7847 domain-containing protein</fullName>
    </recommendedName>
</protein>
<sequence length="394" mass="39988">MSTPDQPAPPSGWGDAPEPPRYGQRVPGAAPGGPPPGGPGGQYGQGQYGSGQYGSGPHGQGGPSPYGSPYGPPAGKPGIVPLRPLSLGEIYDGAFTAIRHNPGVMLGVATLVLLVATVLGVLVGQLLVPQLAATFGSLVAQEPTLAGMDTLYAQLVATSLGSLVTVLLATPVVEGVLTVSVSQSVIGRKLTVGEVWTRVRPRVWVLIGWTLLRTLGAAVLVAAWSVVLVLAVAGLAEQSPGAAVVVVVLLIAALVAGLVWLGVRVGLVAPALALEGRGLGSTVARAWRLTRGSFWRLFGIYLLATIIVNVAASIVSYPIQLASGFLSTSGAAGATFGTVALLVASMVVSTAITTIFLSSVVALLYVDVRMRREGLDVQLAAAAAQTADPHGTGR</sequence>
<dbReference type="Proteomes" id="UP001501138">
    <property type="component" value="Unassembled WGS sequence"/>
</dbReference>
<keyword evidence="2" id="KW-0472">Membrane</keyword>
<feature type="transmembrane region" description="Helical" evidence="2">
    <location>
        <begin position="242"/>
        <end position="273"/>
    </location>
</feature>
<dbReference type="RefSeq" id="WP_344244899.1">
    <property type="nucleotide sequence ID" value="NZ_BAAAPM010000002.1"/>
</dbReference>
<feature type="transmembrane region" description="Helical" evidence="2">
    <location>
        <begin position="151"/>
        <end position="182"/>
    </location>
</feature>
<name>A0ABN2IQS3_9MICO</name>
<feature type="region of interest" description="Disordered" evidence="1">
    <location>
        <begin position="1"/>
        <end position="77"/>
    </location>
</feature>
<feature type="transmembrane region" description="Helical" evidence="2">
    <location>
        <begin position="339"/>
        <end position="366"/>
    </location>
</feature>
<dbReference type="PANTHER" id="PTHR33133:SF1">
    <property type="entry name" value="EXPRESSED PROTEIN-RELATED"/>
    <property type="match status" value="1"/>
</dbReference>
<evidence type="ECO:0000256" key="1">
    <source>
        <dbReference type="SAM" id="MobiDB-lite"/>
    </source>
</evidence>